<feature type="active site" evidence="3">
    <location>
        <position position="244"/>
    </location>
</feature>
<evidence type="ECO:0000256" key="3">
    <source>
        <dbReference type="PROSITE-ProRule" id="PRU10007"/>
    </source>
</evidence>
<reference evidence="6 7" key="1">
    <citation type="submission" date="2018-11" db="EMBL/GenBank/DDBJ databases">
        <authorList>
            <person name="Criscuolo A."/>
        </authorList>
    </citation>
    <scope>NUCLEOTIDE SEQUENCE [LARGE SCALE GENOMIC DNA]</scope>
    <source>
        <strain evidence="6">ACIP111625</strain>
    </source>
</reference>
<protein>
    <submittedName>
        <fullName evidence="6">3-succinoylsemialdehyde-pyridine dehydrogenase</fullName>
        <ecNumber evidence="6">1.2.1.83</ecNumber>
    </submittedName>
</protein>
<evidence type="ECO:0000256" key="2">
    <source>
        <dbReference type="ARBA" id="ARBA00023002"/>
    </source>
</evidence>
<dbReference type="InterPro" id="IPR016163">
    <property type="entry name" value="Ald_DH_C"/>
</dbReference>
<dbReference type="CDD" id="cd07138">
    <property type="entry name" value="ALDH_CddD_SSP0762"/>
    <property type="match status" value="1"/>
</dbReference>
<dbReference type="EMBL" id="UXAW01000119">
    <property type="protein sequence ID" value="VDC33607.1"/>
    <property type="molecule type" value="Genomic_DNA"/>
</dbReference>
<dbReference type="InterPro" id="IPR016162">
    <property type="entry name" value="Ald_DH_N"/>
</dbReference>
<dbReference type="EC" id="1.2.1.83" evidence="6"/>
<dbReference type="OrthoDB" id="9812625at2"/>
<comment type="similarity">
    <text evidence="1 4">Belongs to the aldehyde dehydrogenase family.</text>
</comment>
<gene>
    <name evidence="6" type="primary">ald_4</name>
    <name evidence="6" type="ORF">XINFAN_03920</name>
</gene>
<organism evidence="6 7">
    <name type="scientific">Pseudogemmobacter humi</name>
    <dbReference type="NCBI Taxonomy" id="2483812"/>
    <lineage>
        <taxon>Bacteria</taxon>
        <taxon>Pseudomonadati</taxon>
        <taxon>Pseudomonadota</taxon>
        <taxon>Alphaproteobacteria</taxon>
        <taxon>Rhodobacterales</taxon>
        <taxon>Paracoccaceae</taxon>
        <taxon>Pseudogemmobacter</taxon>
    </lineage>
</organism>
<dbReference type="Pfam" id="PF00171">
    <property type="entry name" value="Aldedh"/>
    <property type="match status" value="1"/>
</dbReference>
<sequence length="473" mass="49945">MILDKFYIDGAWVPARASETAPILNPATEAVIGTLAMGGVEDVDLAVAAARRAFTGFSRSSREERIAMLRRIETAYAARQDEMGDLISQEMGAPLAFARASQAGSGLSHLSNMIRHLESYAFETPRGTTMVRREAIGVVGLITPWNWPMNQIACKVFPALAAGCTMVLKPSELSPLSAQLFAEILGEAGLPKGVFNMVQGAGPVVGHALAAHPGIEMISLTGSTRAGIAVSETAARNVKRVALELGGKAPNILLPDADFETAVARGTEACMRNAGQSCSAPTRMLVPKAEMDRCAGIAARAANGLKVGAPEAEDTNIGPVISAAQFDKVQRLIRSGIDEGARLVAGGPDRPDGLTAGWFVRPTVFADVTPGMTIEREEIFGPVLSMIGYDTVEEAIEIANDTDYGLTAYVQSQDIGAARDVARQLRAGSVLINYAPVDIDGPFGGFKQSGNGREYGLFGLEEFLEVKGMVGYG</sequence>
<dbReference type="PROSITE" id="PS00687">
    <property type="entry name" value="ALDEHYDE_DEHYDR_GLU"/>
    <property type="match status" value="1"/>
</dbReference>
<keyword evidence="2 4" id="KW-0560">Oxidoreductase</keyword>
<name>A0A3P5XRV1_9RHOB</name>
<evidence type="ECO:0000313" key="7">
    <source>
        <dbReference type="Proteomes" id="UP000277498"/>
    </source>
</evidence>
<dbReference type="Proteomes" id="UP000277498">
    <property type="component" value="Unassembled WGS sequence"/>
</dbReference>
<evidence type="ECO:0000313" key="6">
    <source>
        <dbReference type="EMBL" id="VDC33607.1"/>
    </source>
</evidence>
<evidence type="ECO:0000259" key="5">
    <source>
        <dbReference type="Pfam" id="PF00171"/>
    </source>
</evidence>
<dbReference type="AlphaFoldDB" id="A0A3P5XRV1"/>
<dbReference type="PANTHER" id="PTHR42804">
    <property type="entry name" value="ALDEHYDE DEHYDROGENASE"/>
    <property type="match status" value="1"/>
</dbReference>
<dbReference type="SUPFAM" id="SSF53720">
    <property type="entry name" value="ALDH-like"/>
    <property type="match status" value="1"/>
</dbReference>
<dbReference type="InterPro" id="IPR016161">
    <property type="entry name" value="Ald_DH/histidinol_DH"/>
</dbReference>
<proteinExistence type="inferred from homology"/>
<evidence type="ECO:0000256" key="1">
    <source>
        <dbReference type="ARBA" id="ARBA00009986"/>
    </source>
</evidence>
<dbReference type="InterPro" id="IPR015590">
    <property type="entry name" value="Aldehyde_DH_dom"/>
</dbReference>
<dbReference type="FunFam" id="3.40.605.10:FF:000007">
    <property type="entry name" value="NAD/NADP-dependent betaine aldehyde dehydrogenase"/>
    <property type="match status" value="1"/>
</dbReference>
<dbReference type="Gene3D" id="3.40.605.10">
    <property type="entry name" value="Aldehyde Dehydrogenase, Chain A, domain 1"/>
    <property type="match status" value="1"/>
</dbReference>
<keyword evidence="7" id="KW-1185">Reference proteome</keyword>
<dbReference type="InterPro" id="IPR029510">
    <property type="entry name" value="Ald_DH_CS_GLU"/>
</dbReference>
<feature type="domain" description="Aldehyde dehydrogenase" evidence="5">
    <location>
        <begin position="12"/>
        <end position="467"/>
    </location>
</feature>
<dbReference type="Gene3D" id="3.40.309.10">
    <property type="entry name" value="Aldehyde Dehydrogenase, Chain A, domain 2"/>
    <property type="match status" value="1"/>
</dbReference>
<dbReference type="PANTHER" id="PTHR42804:SF1">
    <property type="entry name" value="ALDEHYDE DEHYDROGENASE-RELATED"/>
    <property type="match status" value="1"/>
</dbReference>
<dbReference type="RefSeq" id="WP_124088598.1">
    <property type="nucleotide sequence ID" value="NZ_UXAW01000119.1"/>
</dbReference>
<dbReference type="GO" id="GO:0016620">
    <property type="term" value="F:oxidoreductase activity, acting on the aldehyde or oxo group of donors, NAD or NADP as acceptor"/>
    <property type="evidence" value="ECO:0007669"/>
    <property type="project" value="InterPro"/>
</dbReference>
<accession>A0A3P5XRV1</accession>
<evidence type="ECO:0000256" key="4">
    <source>
        <dbReference type="RuleBase" id="RU003345"/>
    </source>
</evidence>